<feature type="region of interest" description="Disordered" evidence="1">
    <location>
        <begin position="312"/>
        <end position="370"/>
    </location>
</feature>
<dbReference type="AlphaFoldDB" id="A0A8B8PED7"/>
<proteinExistence type="predicted"/>
<dbReference type="PANTHER" id="PTHR13343">
    <property type="entry name" value="CREG1 PROTEIN"/>
    <property type="match status" value="1"/>
</dbReference>
<dbReference type="RefSeq" id="XP_030533175.1">
    <property type="nucleotide sequence ID" value="XM_030677315.2"/>
</dbReference>
<dbReference type="InterPro" id="IPR037119">
    <property type="entry name" value="Haem_oxidase_HugZ-like_sf"/>
</dbReference>
<feature type="region of interest" description="Disordered" evidence="1">
    <location>
        <begin position="211"/>
        <end position="238"/>
    </location>
</feature>
<keyword evidence="2" id="KW-1185">Reference proteome</keyword>
<protein>
    <submittedName>
        <fullName evidence="3">Uncharacterized protein At3g49140-like isoform X1</fullName>
    </submittedName>
</protein>
<dbReference type="SUPFAM" id="SSF50475">
    <property type="entry name" value="FMN-binding split barrel"/>
    <property type="match status" value="1"/>
</dbReference>
<name>A0A8B8PED7_9MYRT</name>
<dbReference type="Proteomes" id="UP000827889">
    <property type="component" value="Chromosome 10"/>
</dbReference>
<evidence type="ECO:0000313" key="2">
    <source>
        <dbReference type="Proteomes" id="UP000827889"/>
    </source>
</evidence>
<dbReference type="PANTHER" id="PTHR13343:SF28">
    <property type="entry name" value="PENTATRICOPEPTIDE REPEAT (PPR) SUPERFAMILY PROTEIN"/>
    <property type="match status" value="1"/>
</dbReference>
<feature type="compositionally biased region" description="Basic and acidic residues" evidence="1">
    <location>
        <begin position="333"/>
        <end position="370"/>
    </location>
</feature>
<accession>A0A8B8PED7</accession>
<dbReference type="GeneID" id="115742814"/>
<dbReference type="Gene3D" id="3.20.180.10">
    <property type="entry name" value="PNP-oxidase-like"/>
    <property type="match status" value="1"/>
</dbReference>
<gene>
    <name evidence="3" type="primary">LOC115742814</name>
</gene>
<evidence type="ECO:0000256" key="1">
    <source>
        <dbReference type="SAM" id="MobiDB-lite"/>
    </source>
</evidence>
<dbReference type="OrthoDB" id="1070053at2759"/>
<organism evidence="2 3">
    <name type="scientific">Rhodamnia argentea</name>
    <dbReference type="NCBI Taxonomy" id="178133"/>
    <lineage>
        <taxon>Eukaryota</taxon>
        <taxon>Viridiplantae</taxon>
        <taxon>Streptophyta</taxon>
        <taxon>Embryophyta</taxon>
        <taxon>Tracheophyta</taxon>
        <taxon>Spermatophyta</taxon>
        <taxon>Magnoliopsida</taxon>
        <taxon>eudicotyledons</taxon>
        <taxon>Gunneridae</taxon>
        <taxon>Pentapetalae</taxon>
        <taxon>rosids</taxon>
        <taxon>malvids</taxon>
        <taxon>Myrtales</taxon>
        <taxon>Myrtaceae</taxon>
        <taxon>Myrtoideae</taxon>
        <taxon>Myrteae</taxon>
        <taxon>Australasian group</taxon>
        <taxon>Rhodamnia</taxon>
    </lineage>
</organism>
<sequence>MIESAMAVRFASSSSFCSSSAITCHRSFWNADECPGVHVSSRRISHSGSFDIPCYQRFNGGSLIKKKNVVRNKVRATAEHLGSASEPAKCNGSAGYHPFEDVAELASGGDATLTAAETSRTIVEVNTKATLLFSGMIDDEIHENILWSELPYVTDEQGNIYFQVNNDEDIIQTLASEGNVVQVIIGLDTTDMLNGMEVSSPADIEFGIEEIGEDDSDFEDDEDEDEDEDGEDDDYGEDWVSVLDDEDDEDQSDGDPGDWAQLETMRSSHPMYFAKKLAEVASDDPVNWMERPPVGIVIQGLLSPALLEKHSTNQRHLSSHHSGAEINHTGSILEDKQVDSSTTDADRQEHSLEDGPSRAEELSKNGSPRSEKSLYKLEMINIQLLSVHGHPHTVEVEDFRKAQPDAIAHSAAKIISRLKVGEEKTIQALKSLCWRCKGIQVEEAMIIGVDALGFDARVCSGTQLQTLRFAFHARATSEQSAERQLSNLLFPRAQHKPHNKKKAH</sequence>
<dbReference type="KEGG" id="rarg:115742814"/>
<evidence type="ECO:0000313" key="3">
    <source>
        <dbReference type="RefSeq" id="XP_030533175.1"/>
    </source>
</evidence>
<reference evidence="3" key="1">
    <citation type="submission" date="2025-08" db="UniProtKB">
        <authorList>
            <consortium name="RefSeq"/>
        </authorList>
    </citation>
    <scope>IDENTIFICATION</scope>
    <source>
        <tissue evidence="3">Leaf</tissue>
    </source>
</reference>